<accession>A0A8I1YLK9</accession>
<comment type="caution">
    <text evidence="1">The sequence shown here is derived from an EMBL/GenBank/DDBJ whole genome shotgun (WGS) entry which is preliminary data.</text>
</comment>
<gene>
    <name evidence="1" type="ORF">JOH49_008256</name>
</gene>
<reference evidence="1" key="1">
    <citation type="submission" date="2021-02" db="EMBL/GenBank/DDBJ databases">
        <title>Genomic Encyclopedia of Type Strains, Phase IV (KMG-V): Genome sequencing to study the core and pangenomes of soil and plant-associated prokaryotes.</title>
        <authorList>
            <person name="Whitman W."/>
        </authorList>
    </citation>
    <scope>NUCLEOTIDE SEQUENCE</scope>
    <source>
        <strain evidence="1">USDA 406</strain>
    </source>
</reference>
<dbReference type="EMBL" id="JAFICZ010000001">
    <property type="protein sequence ID" value="MBP1298503.1"/>
    <property type="molecule type" value="Genomic_DNA"/>
</dbReference>
<evidence type="ECO:0000313" key="1">
    <source>
        <dbReference type="EMBL" id="MBP1298503.1"/>
    </source>
</evidence>
<dbReference type="AlphaFoldDB" id="A0A8I1YLK9"/>
<evidence type="ECO:0000313" key="2">
    <source>
        <dbReference type="Proteomes" id="UP000673383"/>
    </source>
</evidence>
<protein>
    <submittedName>
        <fullName evidence="1">Uncharacterized protein</fullName>
    </submittedName>
</protein>
<proteinExistence type="predicted"/>
<dbReference type="Proteomes" id="UP000673383">
    <property type="component" value="Unassembled WGS sequence"/>
</dbReference>
<sequence>MSSGGERLLPRFLLRQVVAAAYSGRRAGRGRHRYDSGGKRR</sequence>
<organism evidence="1 2">
    <name type="scientific">Bradyrhizobium elkanii</name>
    <dbReference type="NCBI Taxonomy" id="29448"/>
    <lineage>
        <taxon>Bacteria</taxon>
        <taxon>Pseudomonadati</taxon>
        <taxon>Pseudomonadota</taxon>
        <taxon>Alphaproteobacteria</taxon>
        <taxon>Hyphomicrobiales</taxon>
        <taxon>Nitrobacteraceae</taxon>
        <taxon>Bradyrhizobium</taxon>
    </lineage>
</organism>
<name>A0A8I1YLK9_BRAEL</name>